<dbReference type="GO" id="GO:0005942">
    <property type="term" value="C:phosphatidylinositol 3-kinase complex"/>
    <property type="evidence" value="ECO:0007669"/>
    <property type="project" value="TreeGrafter"/>
</dbReference>
<dbReference type="PROSITE" id="PS51547">
    <property type="entry name" value="C2_PI3K"/>
    <property type="match status" value="1"/>
</dbReference>
<dbReference type="Pfam" id="PF00792">
    <property type="entry name" value="PI3K_C2"/>
    <property type="match status" value="1"/>
</dbReference>
<evidence type="ECO:0000256" key="18">
    <source>
        <dbReference type="ARBA" id="ARBA00065166"/>
    </source>
</evidence>
<dbReference type="EC" id="2.7.1.153" evidence="3"/>
<feature type="domain" description="PI3K-RBD" evidence="27">
    <location>
        <begin position="188"/>
        <end position="288"/>
    </location>
</feature>
<dbReference type="InterPro" id="IPR001263">
    <property type="entry name" value="PI3K_accessory_dom"/>
</dbReference>
<dbReference type="GO" id="GO:0006909">
    <property type="term" value="P:phagocytosis"/>
    <property type="evidence" value="ECO:0007669"/>
    <property type="project" value="UniProtKB-KW"/>
</dbReference>
<dbReference type="Proteomes" id="UP000014760">
    <property type="component" value="Unassembled WGS sequence"/>
</dbReference>
<dbReference type="EC" id="2.7.1.137" evidence="4"/>
<dbReference type="STRING" id="283909.R7U1H6"/>
<dbReference type="PROSITE" id="PS51544">
    <property type="entry name" value="PI3K_ABD"/>
    <property type="match status" value="1"/>
</dbReference>
<dbReference type="GO" id="GO:0043491">
    <property type="term" value="P:phosphatidylinositol 3-kinase/protein kinase B signal transduction"/>
    <property type="evidence" value="ECO:0007669"/>
    <property type="project" value="TreeGrafter"/>
</dbReference>
<dbReference type="Gene3D" id="3.10.20.90">
    <property type="entry name" value="Phosphatidylinositol 3-kinase Catalytic Subunit, Chain A, domain 1"/>
    <property type="match status" value="2"/>
</dbReference>
<evidence type="ECO:0000256" key="16">
    <source>
        <dbReference type="ARBA" id="ARBA00050641"/>
    </source>
</evidence>
<dbReference type="AlphaFoldDB" id="R7U1H6"/>
<dbReference type="SUPFAM" id="SSF49562">
    <property type="entry name" value="C2 domain (Calcium/lipid-binding domain, CaLB)"/>
    <property type="match status" value="1"/>
</dbReference>
<evidence type="ECO:0000259" key="27">
    <source>
        <dbReference type="PROSITE" id="PS51546"/>
    </source>
</evidence>
<dbReference type="GO" id="GO:0016477">
    <property type="term" value="P:cell migration"/>
    <property type="evidence" value="ECO:0007669"/>
    <property type="project" value="TreeGrafter"/>
</dbReference>
<dbReference type="CDD" id="cd05165">
    <property type="entry name" value="PI3Kc_I"/>
    <property type="match status" value="1"/>
</dbReference>
<dbReference type="OMA" id="RWSEWLN"/>
<dbReference type="SMART" id="SM00145">
    <property type="entry name" value="PI3Ka"/>
    <property type="match status" value="1"/>
</dbReference>
<evidence type="ECO:0000256" key="2">
    <source>
        <dbReference type="ARBA" id="ARBA00005189"/>
    </source>
</evidence>
<comment type="similarity">
    <text evidence="23">Belongs to the PI3/PI4-kinase family.</text>
</comment>
<evidence type="ECO:0000256" key="23">
    <source>
        <dbReference type="PROSITE-ProRule" id="PRU00880"/>
    </source>
</evidence>
<keyword evidence="7" id="KW-0037">Angiogenesis</keyword>
<dbReference type="InterPro" id="IPR003113">
    <property type="entry name" value="PI3K_ABD"/>
</dbReference>
<evidence type="ECO:0000313" key="31">
    <source>
        <dbReference type="Proteomes" id="UP000014760"/>
    </source>
</evidence>
<keyword evidence="11" id="KW-0067">ATP-binding</keyword>
<accession>R7U1H6</accession>
<evidence type="ECO:0000313" key="30">
    <source>
        <dbReference type="EnsemblMetazoa" id="CapteP183615"/>
    </source>
</evidence>
<dbReference type="InterPro" id="IPR015433">
    <property type="entry name" value="PI3/4_kinase"/>
</dbReference>
<keyword evidence="10" id="KW-0418">Kinase</keyword>
<dbReference type="InterPro" id="IPR016024">
    <property type="entry name" value="ARM-type_fold"/>
</dbReference>
<evidence type="ECO:0000259" key="26">
    <source>
        <dbReference type="PROSITE" id="PS51545"/>
    </source>
</evidence>
<feature type="domain" description="PIK helical" evidence="26">
    <location>
        <begin position="513"/>
        <end position="690"/>
    </location>
</feature>
<dbReference type="EnsemblMetazoa" id="CapteT183615">
    <property type="protein sequence ID" value="CapteP183615"/>
    <property type="gene ID" value="CapteG183615"/>
</dbReference>
<evidence type="ECO:0000256" key="4">
    <source>
        <dbReference type="ARBA" id="ARBA00012073"/>
    </source>
</evidence>
<dbReference type="FunFam" id="1.25.40.70:FF:000001">
    <property type="entry name" value="Phosphatidylinositol 4,5-bisphosphate 3-kinase catalytic subunit"/>
    <property type="match status" value="1"/>
</dbReference>
<dbReference type="GO" id="GO:0035005">
    <property type="term" value="F:1-phosphatidylinositol-4-phosphate 3-kinase activity"/>
    <property type="evidence" value="ECO:0007669"/>
    <property type="project" value="TreeGrafter"/>
</dbReference>
<dbReference type="EMBL" id="AMQN01009879">
    <property type="status" value="NOT_ANNOTATED_CDS"/>
    <property type="molecule type" value="Genomic_DNA"/>
</dbReference>
<evidence type="ECO:0000256" key="22">
    <source>
        <dbReference type="ARBA" id="ARBA00083121"/>
    </source>
</evidence>
<dbReference type="InterPro" id="IPR000341">
    <property type="entry name" value="PI3K_Ras-bd_dom"/>
</dbReference>
<evidence type="ECO:0000259" key="24">
    <source>
        <dbReference type="PROSITE" id="PS50290"/>
    </source>
</evidence>
<dbReference type="GO" id="GO:0005886">
    <property type="term" value="C:plasma membrane"/>
    <property type="evidence" value="ECO:0007669"/>
    <property type="project" value="TreeGrafter"/>
</dbReference>
<dbReference type="GO" id="GO:0016303">
    <property type="term" value="F:1-phosphatidylinositol-3-kinase activity"/>
    <property type="evidence" value="ECO:0007669"/>
    <property type="project" value="UniProtKB-EC"/>
</dbReference>
<protein>
    <recommendedName>
        <fullName evidence="19">Phosphatidylinositol 4,5-bisphosphate 3-kinase catalytic subunit alpha isoform</fullName>
        <ecNumber evidence="4">2.7.1.137</ecNumber>
        <ecNumber evidence="3">2.7.1.153</ecNumber>
        <ecNumber evidence="5">2.7.11.1</ecNumber>
    </recommendedName>
    <alternativeName>
        <fullName evidence="22">Phosphatidylinositol 4,5-bisphosphate 3-kinase 110 kDa catalytic subunit alpha</fullName>
    </alternativeName>
    <alternativeName>
        <fullName evidence="21">Phosphoinositide-3-kinase catalytic alpha polypeptide</fullName>
    </alternativeName>
    <alternativeName>
        <fullName evidence="20">Serine/threonine protein kinase PIK3CA</fullName>
    </alternativeName>
</protein>
<dbReference type="SMART" id="SM00143">
    <property type="entry name" value="PI3K_p85B"/>
    <property type="match status" value="1"/>
</dbReference>
<dbReference type="GO" id="GO:0005737">
    <property type="term" value="C:cytoplasm"/>
    <property type="evidence" value="ECO:0007669"/>
    <property type="project" value="TreeGrafter"/>
</dbReference>
<dbReference type="GO" id="GO:0004674">
    <property type="term" value="F:protein serine/threonine kinase activity"/>
    <property type="evidence" value="ECO:0007669"/>
    <property type="project" value="UniProtKB-KW"/>
</dbReference>
<dbReference type="GO" id="GO:0048015">
    <property type="term" value="P:phosphatidylinositol-mediated signaling"/>
    <property type="evidence" value="ECO:0007669"/>
    <property type="project" value="TreeGrafter"/>
</dbReference>
<dbReference type="PROSITE" id="PS00915">
    <property type="entry name" value="PI3_4_KINASE_1"/>
    <property type="match status" value="1"/>
</dbReference>
<comment type="catalytic activity">
    <reaction evidence="16">
        <text>1,2-dioctanoyl-sn-glycero-3-phospho-(1D-myo-inositol-4,5-bisphosphate) + ATP = 1,2-dioctanoyl-sn-glycero-3-phospho-(1D-myo-inositol-3,4,5-trisphosphate) + ADP + H(+)</text>
        <dbReference type="Rhea" id="RHEA:55632"/>
        <dbReference type="ChEBI" id="CHEBI:15378"/>
        <dbReference type="ChEBI" id="CHEBI:30616"/>
        <dbReference type="ChEBI" id="CHEBI:83416"/>
        <dbReference type="ChEBI" id="CHEBI:83419"/>
        <dbReference type="ChEBI" id="CHEBI:456216"/>
    </reaction>
    <physiologicalReaction direction="left-to-right" evidence="16">
        <dbReference type="Rhea" id="RHEA:55633"/>
    </physiologicalReaction>
</comment>
<evidence type="ECO:0000259" key="25">
    <source>
        <dbReference type="PROSITE" id="PS51544"/>
    </source>
</evidence>
<comment type="subunit">
    <text evidence="18">Heterodimer of a catalytic subunit PIK3CA and a p85 regulatory subunit (PIK3R1, PIK3R2 or PIK3R3). Interacts with IRS1 in nuclear extracts. Interacts with RUFY3. Interacts with RASD2. Interacts with APPL1. Interacts with HRAS and KRAS. Interaction with HRAS/KRAS is required for PI3K pathway signaling and cell proliferation stimulated by EGF and FGF2. Interacts with FAM83B; activates the PI3K/AKT signaling cascade.</text>
</comment>
<proteinExistence type="inferred from homology"/>
<dbReference type="Pfam" id="PF02192">
    <property type="entry name" value="PI3K_p85B"/>
    <property type="match status" value="1"/>
</dbReference>
<evidence type="ECO:0000256" key="5">
    <source>
        <dbReference type="ARBA" id="ARBA00012513"/>
    </source>
</evidence>
<feature type="domain" description="C2 PI3K-type" evidence="28">
    <location>
        <begin position="328"/>
        <end position="483"/>
    </location>
</feature>
<reference evidence="29 31" key="2">
    <citation type="journal article" date="2013" name="Nature">
        <title>Insights into bilaterian evolution from three spiralian genomes.</title>
        <authorList>
            <person name="Simakov O."/>
            <person name="Marletaz F."/>
            <person name="Cho S.J."/>
            <person name="Edsinger-Gonzales E."/>
            <person name="Havlak P."/>
            <person name="Hellsten U."/>
            <person name="Kuo D.H."/>
            <person name="Larsson T."/>
            <person name="Lv J."/>
            <person name="Arendt D."/>
            <person name="Savage R."/>
            <person name="Osoegawa K."/>
            <person name="de Jong P."/>
            <person name="Grimwood J."/>
            <person name="Chapman J.A."/>
            <person name="Shapiro H."/>
            <person name="Aerts A."/>
            <person name="Otillar R.P."/>
            <person name="Terry A.Y."/>
            <person name="Boore J.L."/>
            <person name="Grigoriev I.V."/>
            <person name="Lindberg D.R."/>
            <person name="Seaver E.C."/>
            <person name="Weisblat D.A."/>
            <person name="Putnam N.H."/>
            <person name="Rokhsar D.S."/>
        </authorList>
    </citation>
    <scope>NUCLEOTIDE SEQUENCE</scope>
    <source>
        <strain evidence="29 31">I ESC-2004</strain>
    </source>
</reference>
<dbReference type="PANTHER" id="PTHR10048:SF111">
    <property type="entry name" value="PHOSPHATIDYLINOSITOL 3-KINASE AGE-1"/>
    <property type="match status" value="1"/>
</dbReference>
<evidence type="ECO:0000256" key="20">
    <source>
        <dbReference type="ARBA" id="ARBA00076072"/>
    </source>
</evidence>
<comment type="pathway">
    <text evidence="1">Phospholipid metabolism; phosphatidylinositol phosphate biosynthesis.</text>
</comment>
<dbReference type="Pfam" id="PF00613">
    <property type="entry name" value="PI3Ka"/>
    <property type="match status" value="1"/>
</dbReference>
<feature type="domain" description="PI3K-ABD" evidence="25">
    <location>
        <begin position="14"/>
        <end position="103"/>
    </location>
</feature>
<dbReference type="InterPro" id="IPR035892">
    <property type="entry name" value="C2_domain_sf"/>
</dbReference>
<reference evidence="31" key="1">
    <citation type="submission" date="2012-12" db="EMBL/GenBank/DDBJ databases">
        <authorList>
            <person name="Hellsten U."/>
            <person name="Grimwood J."/>
            <person name="Chapman J.A."/>
            <person name="Shapiro H."/>
            <person name="Aerts A."/>
            <person name="Otillar R.P."/>
            <person name="Terry A.Y."/>
            <person name="Boore J.L."/>
            <person name="Simakov O."/>
            <person name="Marletaz F."/>
            <person name="Cho S.-J."/>
            <person name="Edsinger-Gonzales E."/>
            <person name="Havlak P."/>
            <person name="Kuo D.-H."/>
            <person name="Larsson T."/>
            <person name="Lv J."/>
            <person name="Arendt D."/>
            <person name="Savage R."/>
            <person name="Osoegawa K."/>
            <person name="de Jong P."/>
            <person name="Lindberg D.R."/>
            <person name="Seaver E.C."/>
            <person name="Weisblat D.A."/>
            <person name="Putnam N.H."/>
            <person name="Grigoriev I.V."/>
            <person name="Rokhsar D.S."/>
        </authorList>
    </citation>
    <scope>NUCLEOTIDE SEQUENCE</scope>
    <source>
        <strain evidence="31">I ESC-2004</strain>
    </source>
</reference>
<dbReference type="FunFam" id="2.60.40.150:FF:000041">
    <property type="entry name" value="Phosphatidylinositol 4,5-bisphosphate 3-kinase catalytic subunit"/>
    <property type="match status" value="1"/>
</dbReference>
<organism evidence="29">
    <name type="scientific">Capitella teleta</name>
    <name type="common">Polychaete worm</name>
    <dbReference type="NCBI Taxonomy" id="283909"/>
    <lineage>
        <taxon>Eukaryota</taxon>
        <taxon>Metazoa</taxon>
        <taxon>Spiralia</taxon>
        <taxon>Lophotrochozoa</taxon>
        <taxon>Annelida</taxon>
        <taxon>Polychaeta</taxon>
        <taxon>Sedentaria</taxon>
        <taxon>Scolecida</taxon>
        <taxon>Capitellidae</taxon>
        <taxon>Capitella</taxon>
    </lineage>
</organism>
<keyword evidence="9" id="KW-0547">Nucleotide-binding</keyword>
<dbReference type="Gene3D" id="3.30.1010.10">
    <property type="entry name" value="Phosphatidylinositol 3-kinase Catalytic Subunit, Chain A, domain 4"/>
    <property type="match status" value="1"/>
</dbReference>
<dbReference type="PROSITE" id="PS00916">
    <property type="entry name" value="PI3_4_KINASE_2"/>
    <property type="match status" value="1"/>
</dbReference>
<dbReference type="GO" id="GO:0005524">
    <property type="term" value="F:ATP binding"/>
    <property type="evidence" value="ECO:0007669"/>
    <property type="project" value="UniProtKB-KW"/>
</dbReference>
<dbReference type="Pfam" id="PF00794">
    <property type="entry name" value="PI3K_rbd"/>
    <property type="match status" value="1"/>
</dbReference>
<evidence type="ECO:0000256" key="10">
    <source>
        <dbReference type="ARBA" id="ARBA00022777"/>
    </source>
</evidence>
<evidence type="ECO:0000256" key="12">
    <source>
        <dbReference type="ARBA" id="ARBA00022907"/>
    </source>
</evidence>
<evidence type="ECO:0000256" key="1">
    <source>
        <dbReference type="ARBA" id="ARBA00004805"/>
    </source>
</evidence>
<dbReference type="SMART" id="SM00142">
    <property type="entry name" value="PI3K_C2"/>
    <property type="match status" value="1"/>
</dbReference>
<comment type="catalytic activity">
    <reaction evidence="15">
        <text>L-seryl-[protein] + ATP = O-phospho-L-seryl-[protein] + ADP + H(+)</text>
        <dbReference type="Rhea" id="RHEA:17989"/>
        <dbReference type="Rhea" id="RHEA-COMP:9863"/>
        <dbReference type="Rhea" id="RHEA-COMP:11604"/>
        <dbReference type="ChEBI" id="CHEBI:15378"/>
        <dbReference type="ChEBI" id="CHEBI:29999"/>
        <dbReference type="ChEBI" id="CHEBI:30616"/>
        <dbReference type="ChEBI" id="CHEBI:83421"/>
        <dbReference type="ChEBI" id="CHEBI:456216"/>
        <dbReference type="EC" id="2.7.11.1"/>
    </reaction>
    <physiologicalReaction direction="left-to-right" evidence="15">
        <dbReference type="Rhea" id="RHEA:17990"/>
    </physiologicalReaction>
</comment>
<evidence type="ECO:0000256" key="7">
    <source>
        <dbReference type="ARBA" id="ARBA00022657"/>
    </source>
</evidence>
<dbReference type="GO" id="GO:0046934">
    <property type="term" value="F:1-phosphatidylinositol-4,5-bisphosphate 3-kinase activity"/>
    <property type="evidence" value="ECO:0007669"/>
    <property type="project" value="UniProtKB-EC"/>
</dbReference>
<evidence type="ECO:0000259" key="28">
    <source>
        <dbReference type="PROSITE" id="PS51547"/>
    </source>
</evidence>
<comment type="pathway">
    <text evidence="2">Lipid metabolism.</text>
</comment>
<comment type="catalytic activity">
    <reaction evidence="17">
        <text>1-octadecanoyl-2-(5Z,8Z,11Z,14Z)-eicosatetraenoyl-sn-glycero-3-phospho-1D-myo-inositol 4,5-bisphosphate + ATP = 1-octadecanoyl-2-(5Z,8Z,11Z,14Z-eicosatetraenoyl)-sn-glycero-3-phospho-(1D-myo-inositol 3,4,5-triphosphate) + ADP + H(+)</text>
        <dbReference type="Rhea" id="RHEA:43396"/>
        <dbReference type="ChEBI" id="CHEBI:15378"/>
        <dbReference type="ChEBI" id="CHEBI:30616"/>
        <dbReference type="ChEBI" id="CHEBI:77137"/>
        <dbReference type="ChEBI" id="CHEBI:83243"/>
        <dbReference type="ChEBI" id="CHEBI:456216"/>
    </reaction>
    <physiologicalReaction direction="left-to-right" evidence="17">
        <dbReference type="Rhea" id="RHEA:43397"/>
    </physiologicalReaction>
</comment>
<name>R7U1H6_CAPTE</name>
<reference evidence="30" key="3">
    <citation type="submission" date="2015-06" db="UniProtKB">
        <authorList>
            <consortium name="EnsemblMetazoa"/>
        </authorList>
    </citation>
    <scope>IDENTIFICATION</scope>
</reference>
<dbReference type="Gene3D" id="1.10.1070.11">
    <property type="entry name" value="Phosphatidylinositol 3-/4-kinase, catalytic domain"/>
    <property type="match status" value="1"/>
</dbReference>
<dbReference type="InterPro" id="IPR036940">
    <property type="entry name" value="PI3/4_kinase_cat_sf"/>
</dbReference>
<dbReference type="OrthoDB" id="67688at2759"/>
<dbReference type="EC" id="2.7.11.1" evidence="5"/>
<dbReference type="InterPro" id="IPR002420">
    <property type="entry name" value="PI3K-type_C2_dom"/>
</dbReference>
<dbReference type="PANTHER" id="PTHR10048">
    <property type="entry name" value="PHOSPHATIDYLINOSITOL KINASE"/>
    <property type="match status" value="1"/>
</dbReference>
<dbReference type="SUPFAM" id="SSF56112">
    <property type="entry name" value="Protein kinase-like (PK-like)"/>
    <property type="match status" value="1"/>
</dbReference>
<evidence type="ECO:0000256" key="6">
    <source>
        <dbReference type="ARBA" id="ARBA00022527"/>
    </source>
</evidence>
<evidence type="ECO:0000256" key="13">
    <source>
        <dbReference type="ARBA" id="ARBA00023981"/>
    </source>
</evidence>
<dbReference type="Gene3D" id="1.25.40.70">
    <property type="entry name" value="Phosphatidylinositol 3-kinase, accessory domain (PIK)"/>
    <property type="match status" value="1"/>
</dbReference>
<evidence type="ECO:0000256" key="11">
    <source>
        <dbReference type="ARBA" id="ARBA00022840"/>
    </source>
</evidence>
<comment type="catalytic activity">
    <reaction evidence="13">
        <text>a 1,2-diacyl-sn-glycero-3-phospho-(1D-myo-inositol-4,5-bisphosphate) + ATP = a 1,2-diacyl-sn-glycero-3-phospho-(1D-myo-inositol-3,4,5-trisphosphate) + ADP + H(+)</text>
        <dbReference type="Rhea" id="RHEA:21292"/>
        <dbReference type="ChEBI" id="CHEBI:15378"/>
        <dbReference type="ChEBI" id="CHEBI:30616"/>
        <dbReference type="ChEBI" id="CHEBI:57836"/>
        <dbReference type="ChEBI" id="CHEBI:58456"/>
        <dbReference type="ChEBI" id="CHEBI:456216"/>
        <dbReference type="EC" id="2.7.1.153"/>
    </reaction>
    <physiologicalReaction direction="left-to-right" evidence="13">
        <dbReference type="Rhea" id="RHEA:21293"/>
    </physiologicalReaction>
</comment>
<dbReference type="Pfam" id="PF00454">
    <property type="entry name" value="PI3_PI4_kinase"/>
    <property type="match status" value="1"/>
</dbReference>
<evidence type="ECO:0000256" key="21">
    <source>
        <dbReference type="ARBA" id="ARBA00078524"/>
    </source>
</evidence>
<dbReference type="InterPro" id="IPR011009">
    <property type="entry name" value="Kinase-like_dom_sf"/>
</dbReference>
<keyword evidence="8" id="KW-0808">Transferase</keyword>
<dbReference type="FunFam" id="1.10.1070.11:FF:000006">
    <property type="entry name" value="Phosphatidylinositol 4,5-bisphosphate 3-kinase catalytic subunit"/>
    <property type="match status" value="1"/>
</dbReference>
<keyword evidence="6" id="KW-0723">Serine/threonine-protein kinase</keyword>
<dbReference type="SMART" id="SM00144">
    <property type="entry name" value="PI3K_rbd"/>
    <property type="match status" value="1"/>
</dbReference>
<evidence type="ECO:0000313" key="29">
    <source>
        <dbReference type="EMBL" id="ELT99799.1"/>
    </source>
</evidence>
<dbReference type="HOGENOM" id="CLU_002191_1_1_1"/>
<evidence type="ECO:0000256" key="15">
    <source>
        <dbReference type="ARBA" id="ARBA00048977"/>
    </source>
</evidence>
<dbReference type="SUPFAM" id="SSF48371">
    <property type="entry name" value="ARM repeat"/>
    <property type="match status" value="1"/>
</dbReference>
<keyword evidence="31" id="KW-1185">Reference proteome</keyword>
<evidence type="ECO:0000256" key="14">
    <source>
        <dbReference type="ARBA" id="ARBA00023985"/>
    </source>
</evidence>
<gene>
    <name evidence="29" type="ORF">CAPTEDRAFT_183615</name>
</gene>
<evidence type="ECO:0000256" key="17">
    <source>
        <dbReference type="ARBA" id="ARBA00051347"/>
    </source>
</evidence>
<dbReference type="PROSITE" id="PS51545">
    <property type="entry name" value="PIK_HELICAL"/>
    <property type="match status" value="1"/>
</dbReference>
<sequence>MPPSSGELWGHHLMPSQVDVDCLLPNGIIISLPCYRDANLGTIKFELWKEAKKYPLFSQLSDASSYIFVSITQDAEREEFYDETRRLCDLRLFQPILKVVEPKGNREEKMLNYDIGIAIGMSVNEFNDNKDLEIMTFRRRVLDVCKMAVEERDSRGNLSQARYVYPPDIHHSAQLPPHINERIEKEGKGKIMICIWVVSASDRQKYTVGVSHMATPEEVIAEAIRRRTRLMNMSPEQQRRCIVEYQDSYILKVCGCELFLLEKYPVSQFKYMRTCISRSRIPQLMLMSKEGVFSSLPKNIFTIPAYVMKGVSAFQDINKQNTTSLWNMDAMLKIKINSAMYVNVKEKGEIYVKTGIYHGTESLCPIKDTARVESSNPKWNQWLEYDLYLPDIPRCARLCLALCCVSKKQKKKQVHYALAWGNINLLDFNNRLLCEKTTLRLWPVPQGQEDMLNPIGVPGPCPNGDSPCVEIEFHRFGMPVSYPTEAQIDEYANWLSSRNRNQAHVQGSTTAPPLMNEPLSKTEQDQLQEIIRRDPLSELSEQDKELLWKSRHACIPIPGSLPKLLQAVKWYSREDVVQVYVLLREWPIVSTETALELLYCTFTDLTVRRFAVKCLEEGLTDDQLSQFLLQLVQVLKFEPYFDNYLTRFLLRRALLSQRIGHFFFWHLKSEMHQANIRQRFGLILEAYCRGCGAYLKSLCRQVEALDKLAKLSDSVKMEREETQMKVLCSQVQQADYMEALQHFPSPLNNSYILGDLIIEDCEVKHSKKKPLQLVWQNPDAMSELLFTDFKILFKNGDDLRQDMLTLQVIGIMDSIWQGEGLDLRLIPYGCLATGPNMGMIEVVRNARTVLKILSQDIRSAMMVRTKELHSWIKEKNKGDRYQQAIELFTMSCAGYCVATFILGIGDRHPSNIMVTEEGQVFHIDFGHFLDHRKKKFGINRERVPFVLTEDFIRVIARGQDNPIKSQEFADFMELCGKAYLSLRKHSNVFITLFTMMLSCGIPELQSLDDIGYLRKTFVVEKSEQEALEYFQKRFNEAYGGAWTTKLDWFFHWVKHGN</sequence>
<feature type="domain" description="PI3K/PI4K catalytic" evidence="24">
    <location>
        <begin position="757"/>
        <end position="1042"/>
    </location>
</feature>
<dbReference type="InterPro" id="IPR000403">
    <property type="entry name" value="PI3/4_kinase_cat_dom"/>
</dbReference>
<dbReference type="FunFam" id="3.30.1010.10:FF:000007">
    <property type="entry name" value="Phosphatidylinositol 4,5-bisphosphate 3-kinase catalytic subunit"/>
    <property type="match status" value="1"/>
</dbReference>
<dbReference type="SMART" id="SM00146">
    <property type="entry name" value="PI3Kc"/>
    <property type="match status" value="1"/>
</dbReference>
<evidence type="ECO:0000256" key="9">
    <source>
        <dbReference type="ARBA" id="ARBA00022741"/>
    </source>
</evidence>
<evidence type="ECO:0000256" key="8">
    <source>
        <dbReference type="ARBA" id="ARBA00022679"/>
    </source>
</evidence>
<evidence type="ECO:0000256" key="3">
    <source>
        <dbReference type="ARBA" id="ARBA00012010"/>
    </source>
</evidence>
<dbReference type="EMBL" id="KB306460">
    <property type="protein sequence ID" value="ELT99799.1"/>
    <property type="molecule type" value="Genomic_DNA"/>
</dbReference>
<evidence type="ECO:0000256" key="19">
    <source>
        <dbReference type="ARBA" id="ARBA00073893"/>
    </source>
</evidence>
<dbReference type="PROSITE" id="PS50290">
    <property type="entry name" value="PI3_4_KINASE_3"/>
    <property type="match status" value="1"/>
</dbReference>
<dbReference type="InterPro" id="IPR042236">
    <property type="entry name" value="PI3K_accessory_sf"/>
</dbReference>
<dbReference type="PROSITE" id="PS51546">
    <property type="entry name" value="PI3K_RBD"/>
    <property type="match status" value="1"/>
</dbReference>
<dbReference type="SUPFAM" id="SSF54236">
    <property type="entry name" value="Ubiquitin-like"/>
    <property type="match status" value="1"/>
</dbReference>
<dbReference type="InterPro" id="IPR018936">
    <property type="entry name" value="PI3/4_kinase_CS"/>
</dbReference>
<dbReference type="Gene3D" id="2.60.40.150">
    <property type="entry name" value="C2 domain"/>
    <property type="match status" value="1"/>
</dbReference>
<dbReference type="InterPro" id="IPR029071">
    <property type="entry name" value="Ubiquitin-like_domsf"/>
</dbReference>
<comment type="catalytic activity">
    <reaction evidence="14">
        <text>a 1,2-diacyl-sn-glycero-3-phospho-(1D-myo-inositol) + ATP = a 1,2-diacyl-sn-glycero-3-phospho-(1D-myo-inositol-3-phosphate) + ADP + H(+)</text>
        <dbReference type="Rhea" id="RHEA:12709"/>
        <dbReference type="ChEBI" id="CHEBI:15378"/>
        <dbReference type="ChEBI" id="CHEBI:30616"/>
        <dbReference type="ChEBI" id="CHEBI:57880"/>
        <dbReference type="ChEBI" id="CHEBI:58088"/>
        <dbReference type="ChEBI" id="CHEBI:456216"/>
        <dbReference type="EC" id="2.7.1.137"/>
    </reaction>
    <physiologicalReaction direction="left-to-right" evidence="14">
        <dbReference type="Rhea" id="RHEA:12710"/>
    </physiologicalReaction>
</comment>
<keyword evidence="12" id="KW-0581">Phagocytosis</keyword>